<comment type="caution">
    <text evidence="2">The sequence shown here is derived from an EMBL/GenBank/DDBJ whole genome shotgun (WGS) entry which is preliminary data.</text>
</comment>
<evidence type="ECO:0008006" key="3">
    <source>
        <dbReference type="Google" id="ProtNLM"/>
    </source>
</evidence>
<organism evidence="2">
    <name type="scientific">marine sediment metagenome</name>
    <dbReference type="NCBI Taxonomy" id="412755"/>
    <lineage>
        <taxon>unclassified sequences</taxon>
        <taxon>metagenomes</taxon>
        <taxon>ecological metagenomes</taxon>
    </lineage>
</organism>
<evidence type="ECO:0000256" key="1">
    <source>
        <dbReference type="SAM" id="MobiDB-lite"/>
    </source>
</evidence>
<sequence length="435" mass="47300">MRRTSKRFFPMLAIALAGLVSFPVAAQNSVSLKAYKASQPSLTLTLNEAIAKAYNNNPALAGQKARIGMFTGDVQHARRIVPSNPELELSGGRRSNRSQTSTDYGIRLSQEFWTAGKADLSEKVASGQLSSAELEYDFLRRAIGARVRAAFFDILLARESLETAKRTIDLMSRTRELMRISVNQGKRTRLELNTAVIGFARAKNQEAAAQRQLEESRLALSEVLGVDPQEPIRVDGNISLDFESLPPENQLVELALSRRTDLQAAMALVSSAESGLDLAQNQTIPNLRVFGFFDREEGSNIIGGGISVPLPTVHRFGGEVKRASAELKAAEVRSEQLRLSIKIGVLRAQAKYRAATAQLEQMSASILKRSEETLELMQTAFRAGKVGTTDVLAAQNSLISVRNEYIEAQSDYIASVKALEISTGGGIVMASGSGQ</sequence>
<dbReference type="InterPro" id="IPR003423">
    <property type="entry name" value="OMP_efflux"/>
</dbReference>
<gene>
    <name evidence="2" type="ORF">LCGC14_0633680</name>
</gene>
<dbReference type="InterPro" id="IPR010131">
    <property type="entry name" value="MdtP/NodT-like"/>
</dbReference>
<dbReference type="AlphaFoldDB" id="A0A0F9U9R5"/>
<reference evidence="2" key="1">
    <citation type="journal article" date="2015" name="Nature">
        <title>Complex archaea that bridge the gap between prokaryotes and eukaryotes.</title>
        <authorList>
            <person name="Spang A."/>
            <person name="Saw J.H."/>
            <person name="Jorgensen S.L."/>
            <person name="Zaremba-Niedzwiedzka K."/>
            <person name="Martijn J."/>
            <person name="Lind A.E."/>
            <person name="van Eijk R."/>
            <person name="Schleper C."/>
            <person name="Guy L."/>
            <person name="Ettema T.J."/>
        </authorList>
    </citation>
    <scope>NUCLEOTIDE SEQUENCE</scope>
</reference>
<evidence type="ECO:0000313" key="2">
    <source>
        <dbReference type="EMBL" id="KKN50353.1"/>
    </source>
</evidence>
<protein>
    <recommendedName>
        <fullName evidence="3">Transporter</fullName>
    </recommendedName>
</protein>
<accession>A0A0F9U9R5</accession>
<dbReference type="PANTHER" id="PTHR30203">
    <property type="entry name" value="OUTER MEMBRANE CATION EFFLUX PROTEIN"/>
    <property type="match status" value="1"/>
</dbReference>
<dbReference type="Gene3D" id="1.20.1600.10">
    <property type="entry name" value="Outer membrane efflux proteins (OEP)"/>
    <property type="match status" value="1"/>
</dbReference>
<dbReference type="GO" id="GO:0015562">
    <property type="term" value="F:efflux transmembrane transporter activity"/>
    <property type="evidence" value="ECO:0007669"/>
    <property type="project" value="InterPro"/>
</dbReference>
<dbReference type="Pfam" id="PF02321">
    <property type="entry name" value="OEP"/>
    <property type="match status" value="2"/>
</dbReference>
<proteinExistence type="predicted"/>
<name>A0A0F9U9R5_9ZZZZ</name>
<dbReference type="PANTHER" id="PTHR30203:SF24">
    <property type="entry name" value="BLR4935 PROTEIN"/>
    <property type="match status" value="1"/>
</dbReference>
<dbReference type="SUPFAM" id="SSF56954">
    <property type="entry name" value="Outer membrane efflux proteins (OEP)"/>
    <property type="match status" value="1"/>
</dbReference>
<dbReference type="EMBL" id="LAZR01001119">
    <property type="protein sequence ID" value="KKN50353.1"/>
    <property type="molecule type" value="Genomic_DNA"/>
</dbReference>
<feature type="region of interest" description="Disordered" evidence="1">
    <location>
        <begin position="82"/>
        <end position="101"/>
    </location>
</feature>